<dbReference type="PANTHER" id="PTHR47959:SF13">
    <property type="entry name" value="ATP-DEPENDENT RNA HELICASE RHLE"/>
    <property type="match status" value="1"/>
</dbReference>
<name>G8RNA4_MYCRN</name>
<dbReference type="InterPro" id="IPR050079">
    <property type="entry name" value="DEAD_box_RNA_helicase"/>
</dbReference>
<dbReference type="PATRIC" id="fig|710685.3.peg.602"/>
<dbReference type="InterPro" id="IPR044742">
    <property type="entry name" value="DEAD/DEAH_RhlB"/>
</dbReference>
<dbReference type="PANTHER" id="PTHR47959">
    <property type="entry name" value="ATP-DEPENDENT RNA HELICASE RHLE-RELATED"/>
    <property type="match status" value="1"/>
</dbReference>
<dbReference type="OrthoDB" id="9805696at2"/>
<dbReference type="SUPFAM" id="SSF52540">
    <property type="entry name" value="P-loop containing nucleoside triphosphate hydrolases"/>
    <property type="match status" value="1"/>
</dbReference>
<keyword evidence="2" id="KW-0378">Hydrolase</keyword>
<evidence type="ECO:0000256" key="6">
    <source>
        <dbReference type="PROSITE-ProRule" id="PRU00552"/>
    </source>
</evidence>
<keyword evidence="3 11" id="KW-0347">Helicase</keyword>
<feature type="domain" description="Helicase C-terminal" evidence="9">
    <location>
        <begin position="219"/>
        <end position="383"/>
    </location>
</feature>
<evidence type="ECO:0000259" key="8">
    <source>
        <dbReference type="PROSITE" id="PS51192"/>
    </source>
</evidence>
<evidence type="ECO:0000259" key="10">
    <source>
        <dbReference type="PROSITE" id="PS51195"/>
    </source>
</evidence>
<dbReference type="PROSITE" id="PS51192">
    <property type="entry name" value="HELICASE_ATP_BIND_1"/>
    <property type="match status" value="1"/>
</dbReference>
<feature type="domain" description="Helicase ATP-binding" evidence="8">
    <location>
        <begin position="33"/>
        <end position="208"/>
    </location>
</feature>
<dbReference type="GO" id="GO:0005524">
    <property type="term" value="F:ATP binding"/>
    <property type="evidence" value="ECO:0007669"/>
    <property type="project" value="UniProtKB-KW"/>
</dbReference>
<dbReference type="Pfam" id="PF00270">
    <property type="entry name" value="DEAD"/>
    <property type="match status" value="1"/>
</dbReference>
<feature type="region of interest" description="Disordered" evidence="7">
    <location>
        <begin position="390"/>
        <end position="426"/>
    </location>
</feature>
<accession>G8RNA4</accession>
<dbReference type="CDD" id="cd00268">
    <property type="entry name" value="DEADc"/>
    <property type="match status" value="1"/>
</dbReference>
<dbReference type="PROSITE" id="PS51194">
    <property type="entry name" value="HELICASE_CTER"/>
    <property type="match status" value="1"/>
</dbReference>
<evidence type="ECO:0000256" key="5">
    <source>
        <dbReference type="ARBA" id="ARBA00038437"/>
    </source>
</evidence>
<dbReference type="CDD" id="cd18787">
    <property type="entry name" value="SF2_C_DEAD"/>
    <property type="match status" value="1"/>
</dbReference>
<dbReference type="PROSITE" id="PS51195">
    <property type="entry name" value="Q_MOTIF"/>
    <property type="match status" value="1"/>
</dbReference>
<dbReference type="InterPro" id="IPR027417">
    <property type="entry name" value="P-loop_NTPase"/>
</dbReference>
<comment type="similarity">
    <text evidence="5">Belongs to the DEAD box helicase family.</text>
</comment>
<dbReference type="GO" id="GO:0005829">
    <property type="term" value="C:cytosol"/>
    <property type="evidence" value="ECO:0007669"/>
    <property type="project" value="TreeGrafter"/>
</dbReference>
<feature type="domain" description="DEAD-box RNA helicase Q" evidence="10">
    <location>
        <begin position="2"/>
        <end position="30"/>
    </location>
</feature>
<dbReference type="Pfam" id="PF00271">
    <property type="entry name" value="Helicase_C"/>
    <property type="match status" value="1"/>
</dbReference>
<dbReference type="InterPro" id="IPR001650">
    <property type="entry name" value="Helicase_C-like"/>
</dbReference>
<keyword evidence="4" id="KW-0067">ATP-binding</keyword>
<dbReference type="AlphaFoldDB" id="G8RNA4"/>
<evidence type="ECO:0000256" key="7">
    <source>
        <dbReference type="SAM" id="MobiDB-lite"/>
    </source>
</evidence>
<dbReference type="Proteomes" id="UP000005442">
    <property type="component" value="Chromosome"/>
</dbReference>
<dbReference type="InterPro" id="IPR014014">
    <property type="entry name" value="RNA_helicase_DEAD_Q_motif"/>
</dbReference>
<evidence type="ECO:0000313" key="11">
    <source>
        <dbReference type="EMBL" id="AEV71236.1"/>
    </source>
</evidence>
<dbReference type="EMBL" id="CP003169">
    <property type="protein sequence ID" value="AEV71236.1"/>
    <property type="molecule type" value="Genomic_DNA"/>
</dbReference>
<feature type="compositionally biased region" description="Basic residues" evidence="7">
    <location>
        <begin position="410"/>
        <end position="426"/>
    </location>
</feature>
<dbReference type="RefSeq" id="WP_014209056.1">
    <property type="nucleotide sequence ID" value="NC_016604.1"/>
</dbReference>
<evidence type="ECO:0000259" key="9">
    <source>
        <dbReference type="PROSITE" id="PS51194"/>
    </source>
</evidence>
<dbReference type="GO" id="GO:0003724">
    <property type="term" value="F:RNA helicase activity"/>
    <property type="evidence" value="ECO:0007669"/>
    <property type="project" value="InterPro"/>
</dbReference>
<dbReference type="Gene3D" id="3.40.50.300">
    <property type="entry name" value="P-loop containing nucleotide triphosphate hydrolases"/>
    <property type="match status" value="2"/>
</dbReference>
<evidence type="ECO:0000256" key="1">
    <source>
        <dbReference type="ARBA" id="ARBA00022741"/>
    </source>
</evidence>
<dbReference type="SMART" id="SM00487">
    <property type="entry name" value="DEXDc"/>
    <property type="match status" value="1"/>
</dbReference>
<reference evidence="11 12" key="1">
    <citation type="submission" date="2011-12" db="EMBL/GenBank/DDBJ databases">
        <title>Complete sequence of Mycobacterium rhodesiae NBB3.</title>
        <authorList>
            <consortium name="US DOE Joint Genome Institute"/>
            <person name="Lucas S."/>
            <person name="Han J."/>
            <person name="Lapidus A."/>
            <person name="Cheng J.-F."/>
            <person name="Goodwin L."/>
            <person name="Pitluck S."/>
            <person name="Peters L."/>
            <person name="Mikhailova N."/>
            <person name="Gu W."/>
            <person name="Detter J.C."/>
            <person name="Han C."/>
            <person name="Tapia R."/>
            <person name="Land M."/>
            <person name="Hauser L."/>
            <person name="Kyrpides N."/>
            <person name="Ivanova N."/>
            <person name="Pagani I."/>
            <person name="Mattes T."/>
            <person name="Holmes A."/>
            <person name="Rutledge P."/>
            <person name="Paulsen I."/>
            <person name="Coleman N."/>
            <person name="Woyke T."/>
        </authorList>
    </citation>
    <scope>NUCLEOTIDE SEQUENCE [LARGE SCALE GENOMIC DNA]</scope>
    <source>
        <strain evidence="11 12">NBB3</strain>
    </source>
</reference>
<dbReference type="GO" id="GO:0016787">
    <property type="term" value="F:hydrolase activity"/>
    <property type="evidence" value="ECO:0007669"/>
    <property type="project" value="UniProtKB-KW"/>
</dbReference>
<dbReference type="STRING" id="710685.MycrhN_0598"/>
<dbReference type="eggNOG" id="COG0513">
    <property type="taxonomic scope" value="Bacteria"/>
</dbReference>
<evidence type="ECO:0000256" key="4">
    <source>
        <dbReference type="ARBA" id="ARBA00022840"/>
    </source>
</evidence>
<dbReference type="GO" id="GO:0003676">
    <property type="term" value="F:nucleic acid binding"/>
    <property type="evidence" value="ECO:0007669"/>
    <property type="project" value="InterPro"/>
</dbReference>
<dbReference type="KEGG" id="mrh:MycrhN_0598"/>
<keyword evidence="12" id="KW-1185">Reference proteome</keyword>
<proteinExistence type="inferred from homology"/>
<evidence type="ECO:0000313" key="12">
    <source>
        <dbReference type="Proteomes" id="UP000005442"/>
    </source>
</evidence>
<keyword evidence="1" id="KW-0547">Nucleotide-binding</keyword>
<gene>
    <name evidence="11" type="ordered locus">MycrhN_0598</name>
</gene>
<dbReference type="HOGENOM" id="CLU_003041_1_3_11"/>
<dbReference type="InterPro" id="IPR011545">
    <property type="entry name" value="DEAD/DEAH_box_helicase_dom"/>
</dbReference>
<dbReference type="SMART" id="SM00490">
    <property type="entry name" value="HELICc"/>
    <property type="match status" value="1"/>
</dbReference>
<sequence>MPTFANLGLPRAVVDVLAGNGIDTPFPIQAATLPDSLAGRDVLGRGRTGSGKTYAFLLPMVTRLTTSPTKRLPGRPRALILAPTRELVAQIEASLAPLAVATNLRSVVVFGGVGHQPQIDKLRAGVDIVIACPGRLEDHVQSGHADLSAVEITVLDEADHMADLGFLPPVKRLLDKTPRDGQRMLFSATLDRGVDVLVKRYLTDPVEHSVDSEQSPVTDMEHHVLHVEKSSRINVLADLAASPGRTIVFARTKYGAKNLARQLNSRGVSAVELHGNLSQNARTRNLAAFSEGSASVLVATDIAARGIHVDEVSLVVHADPPVEHKAYLHRSGRTARAGNEGTVVTLMLDEQVSDVRQLTRKAGVKPTITRFSGPSHPVLHEIAPGERTFGKPIVPAAAAPSRPAPAKPAQSRRRRSNNRRRRPANA</sequence>
<evidence type="ECO:0000256" key="2">
    <source>
        <dbReference type="ARBA" id="ARBA00022801"/>
    </source>
</evidence>
<protein>
    <submittedName>
        <fullName evidence="11">DNA/RNA helicase, superfamily II</fullName>
    </submittedName>
</protein>
<dbReference type="InterPro" id="IPR014001">
    <property type="entry name" value="Helicase_ATP-bd"/>
</dbReference>
<evidence type="ECO:0000256" key="3">
    <source>
        <dbReference type="ARBA" id="ARBA00022806"/>
    </source>
</evidence>
<feature type="short sequence motif" description="Q motif" evidence="6">
    <location>
        <begin position="2"/>
        <end position="30"/>
    </location>
</feature>
<organism evidence="11 12">
    <name type="scientific">Mycolicibacterium rhodesiae (strain NBB3)</name>
    <name type="common">Mycobacterium rhodesiae</name>
    <dbReference type="NCBI Taxonomy" id="710685"/>
    <lineage>
        <taxon>Bacteria</taxon>
        <taxon>Bacillati</taxon>
        <taxon>Actinomycetota</taxon>
        <taxon>Actinomycetes</taxon>
        <taxon>Mycobacteriales</taxon>
        <taxon>Mycobacteriaceae</taxon>
        <taxon>Mycolicibacterium</taxon>
    </lineage>
</organism>